<sequence length="151" mass="18046">MDQKNQTKLNLLKLKEELTNLKWSENHKYDDFNHISSAKALELLEDSEYFYKDTKTLDLWDTHYEVIDEFAFHSKGIEKVILPKRIVVIAKYSFANNMIKELDLTNYKNLEVIEDYSFFYNRITNFQNAPNILLFTKKALHKNPVTEQFKN</sequence>
<protein>
    <submittedName>
        <fullName evidence="1">Uncharacterized protein</fullName>
    </submittedName>
</protein>
<dbReference type="InterPro" id="IPR026906">
    <property type="entry name" value="LRR_5"/>
</dbReference>
<dbReference type="HOGENOM" id="CLU_1729370_0_0_14"/>
<dbReference type="KEGG" id="mpe:MYPE280"/>
<dbReference type="EMBL" id="BA000026">
    <property type="protein sequence ID" value="BAC43818.1"/>
    <property type="molecule type" value="Genomic_DNA"/>
</dbReference>
<dbReference type="AlphaFoldDB" id="Q8EX22"/>
<name>Q8EX22_MALP2</name>
<dbReference type="Gene3D" id="3.80.10.10">
    <property type="entry name" value="Ribonuclease Inhibitor"/>
    <property type="match status" value="1"/>
</dbReference>
<gene>
    <name evidence="1" type="ordered locus">MYPE280</name>
</gene>
<dbReference type="Proteomes" id="UP000002522">
    <property type="component" value="Chromosome"/>
</dbReference>
<proteinExistence type="predicted"/>
<dbReference type="RefSeq" id="WP_011076854.1">
    <property type="nucleotide sequence ID" value="NC_004432.1"/>
</dbReference>
<accession>Q8EX22</accession>
<keyword evidence="2" id="KW-1185">Reference proteome</keyword>
<organism evidence="1 2">
    <name type="scientific">Malacoplasma penetrans (strain HF-2)</name>
    <name type="common">Mycoplasma penetrans</name>
    <dbReference type="NCBI Taxonomy" id="272633"/>
    <lineage>
        <taxon>Bacteria</taxon>
        <taxon>Bacillati</taxon>
        <taxon>Mycoplasmatota</taxon>
        <taxon>Mycoplasmoidales</taxon>
        <taxon>Mycoplasmoidaceae</taxon>
        <taxon>Malacoplasma</taxon>
    </lineage>
</organism>
<evidence type="ECO:0000313" key="1">
    <source>
        <dbReference type="EMBL" id="BAC43818.1"/>
    </source>
</evidence>
<reference evidence="1 2" key="1">
    <citation type="journal article" date="2002" name="Nucleic Acids Res.">
        <title>The complete genomic sequence of Mycoplasma penetrans, an intracellular bacterial pathogen in humans.</title>
        <authorList>
            <person name="Sasaki Y."/>
            <person name="Ishikawa J."/>
            <person name="Yamashita A."/>
            <person name="Oshima K."/>
            <person name="Kenri T."/>
            <person name="Furuya K."/>
            <person name="Yoshino C."/>
            <person name="Horino A."/>
            <person name="Shiba T."/>
            <person name="Sasaki T."/>
            <person name="Hattori M."/>
        </authorList>
    </citation>
    <scope>NUCLEOTIDE SEQUENCE [LARGE SCALE GENOMIC DNA]</scope>
    <source>
        <strain evidence="1 2">HF-2</strain>
    </source>
</reference>
<dbReference type="InterPro" id="IPR032675">
    <property type="entry name" value="LRR_dom_sf"/>
</dbReference>
<dbReference type="InParanoid" id="Q8EX22"/>
<evidence type="ECO:0000313" key="2">
    <source>
        <dbReference type="Proteomes" id="UP000002522"/>
    </source>
</evidence>
<dbReference type="Pfam" id="PF13306">
    <property type="entry name" value="LRR_5"/>
    <property type="match status" value="1"/>
</dbReference>